<dbReference type="Proteomes" id="UP000657918">
    <property type="component" value="Unassembled WGS sequence"/>
</dbReference>
<dbReference type="AlphaFoldDB" id="A0A835JIX6"/>
<dbReference type="InterPro" id="IPR042160">
    <property type="entry name" value="HD-Zip_IV"/>
</dbReference>
<reference evidence="2 3" key="1">
    <citation type="submission" date="2020-10" db="EMBL/GenBank/DDBJ databases">
        <title>Plant Genome Project.</title>
        <authorList>
            <person name="Zhang R.-G."/>
        </authorList>
    </citation>
    <scope>NUCLEOTIDE SEQUENCE [LARGE SCALE GENOMIC DNA]</scope>
    <source>
        <strain evidence="2">FAFU-HL-1</strain>
        <tissue evidence="2">Leaf</tissue>
    </source>
</reference>
<dbReference type="OrthoDB" id="1721692at2759"/>
<dbReference type="EMBL" id="JADGMS010000014">
    <property type="protein sequence ID" value="KAF9669483.1"/>
    <property type="molecule type" value="Genomic_DNA"/>
</dbReference>
<name>A0A835JIX6_9ROSI</name>
<protein>
    <recommendedName>
        <fullName evidence="1">HD-Zip IV C-terminal domain-containing protein</fullName>
    </recommendedName>
</protein>
<comment type="caution">
    <text evidence="2">The sequence shown here is derived from an EMBL/GenBank/DDBJ whole genome shotgun (WGS) entry which is preliminary data.</text>
</comment>
<evidence type="ECO:0000313" key="3">
    <source>
        <dbReference type="Proteomes" id="UP000657918"/>
    </source>
</evidence>
<proteinExistence type="predicted"/>
<dbReference type="PANTHER" id="PTHR45654:SF93">
    <property type="entry name" value="HOMEOBOX-LEUCINE ZIPPER PROTEIN HDG2-RELATED"/>
    <property type="match status" value="1"/>
</dbReference>
<sequence>MAHIANGRDTGNCISQIRVNITNSNPSNMLILQESCTDQTTSFIIYALVDIVTMNVMKSTSSSERTDMASCLYVASHDERGGVSELLNVTIEPSYLSPFTASAVVISSSSNISSGVSLTDKAPTFWLKFSILASPASRNNLFLQSLDHNDHSNYTAVTE</sequence>
<dbReference type="PANTHER" id="PTHR45654">
    <property type="entry name" value="HOMEOBOX-LEUCINE ZIPPER PROTEIN MERISTEM L1"/>
    <property type="match status" value="1"/>
</dbReference>
<organism evidence="2 3">
    <name type="scientific">Salix dunnii</name>
    <dbReference type="NCBI Taxonomy" id="1413687"/>
    <lineage>
        <taxon>Eukaryota</taxon>
        <taxon>Viridiplantae</taxon>
        <taxon>Streptophyta</taxon>
        <taxon>Embryophyta</taxon>
        <taxon>Tracheophyta</taxon>
        <taxon>Spermatophyta</taxon>
        <taxon>Magnoliopsida</taxon>
        <taxon>eudicotyledons</taxon>
        <taxon>Gunneridae</taxon>
        <taxon>Pentapetalae</taxon>
        <taxon>rosids</taxon>
        <taxon>fabids</taxon>
        <taxon>Malpighiales</taxon>
        <taxon>Salicaceae</taxon>
        <taxon>Saliceae</taxon>
        <taxon>Salix</taxon>
    </lineage>
</organism>
<evidence type="ECO:0000313" key="2">
    <source>
        <dbReference type="EMBL" id="KAF9669483.1"/>
    </source>
</evidence>
<keyword evidence="3" id="KW-1185">Reference proteome</keyword>
<evidence type="ECO:0000259" key="1">
    <source>
        <dbReference type="Pfam" id="PF25797"/>
    </source>
</evidence>
<dbReference type="InterPro" id="IPR057993">
    <property type="entry name" value="HD-Zip_IV_C"/>
</dbReference>
<dbReference type="Pfam" id="PF25797">
    <property type="entry name" value="PDF2_C"/>
    <property type="match status" value="1"/>
</dbReference>
<feature type="domain" description="HD-Zip IV C-terminal" evidence="1">
    <location>
        <begin position="1"/>
        <end position="66"/>
    </location>
</feature>
<gene>
    <name evidence="2" type="ORF">SADUNF_Sadunf14G0112200</name>
</gene>
<accession>A0A835JIX6</accession>